<dbReference type="HOGENOM" id="CLU_3328187_0_0_11"/>
<evidence type="ECO:0000313" key="2">
    <source>
        <dbReference type="Proteomes" id="UP000000657"/>
    </source>
</evidence>
<name>Q0RCR7_FRAAA</name>
<accession>Q0RCR7</accession>
<keyword evidence="2" id="KW-1185">Reference proteome</keyword>
<dbReference type="Proteomes" id="UP000000657">
    <property type="component" value="Chromosome"/>
</dbReference>
<dbReference type="KEGG" id="fal:FRAAL6134"/>
<reference evidence="1 2" key="1">
    <citation type="journal article" date="2007" name="Genome Res.">
        <title>Genome characteristics of facultatively symbiotic Frankia sp. strains reflect host range and host plant biogeography.</title>
        <authorList>
            <person name="Normand P."/>
            <person name="Lapierre P."/>
            <person name="Tisa L.S."/>
            <person name="Gogarten J.P."/>
            <person name="Alloisio N."/>
            <person name="Bagnarol E."/>
            <person name="Bassi C.A."/>
            <person name="Berry A.M."/>
            <person name="Bickhart D.M."/>
            <person name="Choisne N."/>
            <person name="Couloux A."/>
            <person name="Cournoyer B."/>
            <person name="Cruveiller S."/>
            <person name="Daubin V."/>
            <person name="Demange N."/>
            <person name="Francino M.P."/>
            <person name="Goltsman E."/>
            <person name="Huang Y."/>
            <person name="Kopp O.R."/>
            <person name="Labarre L."/>
            <person name="Lapidus A."/>
            <person name="Lavire C."/>
            <person name="Marechal J."/>
            <person name="Martinez M."/>
            <person name="Mastronunzio J.E."/>
            <person name="Mullin B.C."/>
            <person name="Niemann J."/>
            <person name="Pujic P."/>
            <person name="Rawnsley T."/>
            <person name="Rouy Z."/>
            <person name="Schenowitz C."/>
            <person name="Sellstedt A."/>
            <person name="Tavares F."/>
            <person name="Tomkins J.P."/>
            <person name="Vallenet D."/>
            <person name="Valverde C."/>
            <person name="Wall L.G."/>
            <person name="Wang Y."/>
            <person name="Medigue C."/>
            <person name="Benson D.R."/>
        </authorList>
    </citation>
    <scope>NUCLEOTIDE SEQUENCE [LARGE SCALE GENOMIC DNA]</scope>
    <source>
        <strain evidence="2">DSM 45986 / CECT 9034 / ACN14a</strain>
    </source>
</reference>
<protein>
    <submittedName>
        <fullName evidence="1">Uncharacterized protein</fullName>
    </submittedName>
</protein>
<gene>
    <name evidence="1" type="ordered locus">FRAAL6134</name>
</gene>
<proteinExistence type="predicted"/>
<dbReference type="EMBL" id="CT573213">
    <property type="protein sequence ID" value="CAJ64757.1"/>
    <property type="molecule type" value="Genomic_DNA"/>
</dbReference>
<organism evidence="1 2">
    <name type="scientific">Frankia alni (strain DSM 45986 / CECT 9034 / ACN14a)</name>
    <dbReference type="NCBI Taxonomy" id="326424"/>
    <lineage>
        <taxon>Bacteria</taxon>
        <taxon>Bacillati</taxon>
        <taxon>Actinomycetota</taxon>
        <taxon>Actinomycetes</taxon>
        <taxon>Frankiales</taxon>
        <taxon>Frankiaceae</taxon>
        <taxon>Frankia</taxon>
    </lineage>
</organism>
<dbReference type="AlphaFoldDB" id="Q0RCR7"/>
<evidence type="ECO:0000313" key="1">
    <source>
        <dbReference type="EMBL" id="CAJ64757.1"/>
    </source>
</evidence>
<sequence>MFLACPEGPVSDSSLWISKAMGQGRALAGPGETSPAGR</sequence>